<dbReference type="InterPro" id="IPR027417">
    <property type="entry name" value="P-loop_NTPase"/>
</dbReference>
<keyword evidence="1" id="KW-0812">Transmembrane</keyword>
<dbReference type="Gene3D" id="3.40.50.300">
    <property type="entry name" value="P-loop containing nucleotide triphosphate hydrolases"/>
    <property type="match status" value="1"/>
</dbReference>
<protein>
    <submittedName>
        <fullName evidence="3">P-loop NTPase fold protein</fullName>
    </submittedName>
</protein>
<dbReference type="SUPFAM" id="SSF52540">
    <property type="entry name" value="P-loop containing nucleoside triphosphate hydrolases"/>
    <property type="match status" value="1"/>
</dbReference>
<proteinExistence type="predicted"/>
<reference evidence="3 4" key="1">
    <citation type="submission" date="2024-04" db="EMBL/GenBank/DDBJ databases">
        <title>Human intestinal bacterial collection.</title>
        <authorList>
            <person name="Pauvert C."/>
            <person name="Hitch T.C.A."/>
            <person name="Clavel T."/>
        </authorList>
    </citation>
    <scope>NUCLEOTIDE SEQUENCE [LARGE SCALE GENOMIC DNA]</scope>
    <source>
        <strain evidence="3 4">CLA-AA-H249</strain>
    </source>
</reference>
<organism evidence="3 4">
    <name type="scientific">Anaerostipes amylophilus</name>
    <dbReference type="NCBI Taxonomy" id="2981779"/>
    <lineage>
        <taxon>Bacteria</taxon>
        <taxon>Bacillati</taxon>
        <taxon>Bacillota</taxon>
        <taxon>Clostridia</taxon>
        <taxon>Lachnospirales</taxon>
        <taxon>Lachnospiraceae</taxon>
        <taxon>Anaerostipes</taxon>
    </lineage>
</organism>
<accession>A0ABV1IXQ0</accession>
<feature type="domain" description="KAP NTPase" evidence="2">
    <location>
        <begin position="212"/>
        <end position="503"/>
    </location>
</feature>
<evidence type="ECO:0000256" key="1">
    <source>
        <dbReference type="SAM" id="Phobius"/>
    </source>
</evidence>
<evidence type="ECO:0000313" key="4">
    <source>
        <dbReference type="Proteomes" id="UP001482154"/>
    </source>
</evidence>
<dbReference type="Proteomes" id="UP001482154">
    <property type="component" value="Unassembled WGS sequence"/>
</dbReference>
<keyword evidence="1" id="KW-1133">Transmembrane helix</keyword>
<dbReference type="Pfam" id="PF07693">
    <property type="entry name" value="KAP_NTPase"/>
    <property type="match status" value="1"/>
</dbReference>
<name>A0ABV1IXQ0_9FIRM</name>
<comment type="caution">
    <text evidence="3">The sequence shown here is derived from an EMBL/GenBank/DDBJ whole genome shotgun (WGS) entry which is preliminary data.</text>
</comment>
<dbReference type="RefSeq" id="WP_349111312.1">
    <property type="nucleotide sequence ID" value="NZ_JBBNIN010000027.1"/>
</dbReference>
<gene>
    <name evidence="3" type="ORF">AAAU51_12645</name>
</gene>
<feature type="transmembrane region" description="Helical" evidence="1">
    <location>
        <begin position="89"/>
        <end position="113"/>
    </location>
</feature>
<dbReference type="EMBL" id="JBBNIN010000027">
    <property type="protein sequence ID" value="MEQ2712001.1"/>
    <property type="molecule type" value="Genomic_DNA"/>
</dbReference>
<keyword evidence="1" id="KW-0472">Membrane</keyword>
<feature type="transmembrane region" description="Helical" evidence="1">
    <location>
        <begin position="64"/>
        <end position="83"/>
    </location>
</feature>
<feature type="transmembrane region" description="Helical" evidence="1">
    <location>
        <begin position="125"/>
        <end position="142"/>
    </location>
</feature>
<evidence type="ECO:0000313" key="3">
    <source>
        <dbReference type="EMBL" id="MEQ2712001.1"/>
    </source>
</evidence>
<evidence type="ECO:0000259" key="2">
    <source>
        <dbReference type="Pfam" id="PF07693"/>
    </source>
</evidence>
<keyword evidence="4" id="KW-1185">Reference proteome</keyword>
<sequence length="961" mass="115416">MNVNVLKILENCPFFEFYFKNRNYILGTIIMLLIMILLIVLILKWNYKNLWKPLNGQLIFKDMIIGIGVLLVGMFLNIARMNLNLKLNYMPMLLFFYGFILITIIQFIEFIIYRNTYTKVIKRTFNIYIGMIEAILLLLMVMNRVEVIEAIAAVLSIVTLKILDLVLDNKNIIDEDEDILKEDCPIKETKQLFPSRQKQLKSICAELKRFHRERESYAVAISGKWGSGKTSFINALKSEMEEDAEFIYITCTIGYDAEAILNEMSLQMMDVFKRNGMYILQNGIIEEYFNKVAEFACDVGDDKFSKIIDGFMVSRDKSYFENRNLINEELEKFYNITNKNIYFIVDDMDRIIDNSMKTLLFQVVRESVSLNHCITLFMVDYEQLINENMSREFLEKYISYQYELYEVEFSEMINHYLNIFLKDDFFADKSQYIQNQKEIIRSDTRMIITYIRLKINEAIKKLEEQKNKDNNKQKIEWLNKITEIIKEGTNNPRKVKRYLNNIERMIFIADLVWFRNEDFWTNEYSKASWRKNIIQISFLKIFFKDVYAEMIQAKSFYYFRQKEQSSFIAEYIIDDYNDIRAILDRNEEILEKLVYQMYILDIERDKPEYQLLMEEINSGKMKVDDIQSYIYASMGGEIDYEALNKVLDFVESKKREKIEYLYDDYLQILEGFNANGHDLHNPKLYSTLKRVKKLVDDYIENNESNEKMLSELQRYIKEIERLFVFRNNGNIRAILGIFYYSNYDEKLQEKIWEADTISGLYSKIKEINNENKWIKFDIEKTEIENLQDYFIKMKLKLQDKEFSYIKTEALYFLEPILSMLDMLQVFSKEPKKYIQVDLKNLKFENFDGMKKRLEEVIHTDFKEDKLENIKEQYENLLLYIEQKHIMCNYSKVQQSELISLLKETYKILTHKIYFCPLSEELANVDAYKKEPDEKWKYCKIRIYRIEKKIEEGMYCERSNSL</sequence>
<feature type="transmembrane region" description="Helical" evidence="1">
    <location>
        <begin position="24"/>
        <end position="43"/>
    </location>
</feature>
<dbReference type="InterPro" id="IPR011646">
    <property type="entry name" value="KAP_P-loop"/>
</dbReference>